<name>A0A653B0C7_ECTOL</name>
<reference evidence="1" key="1">
    <citation type="submission" date="2018-11" db="EMBL/GenBank/DDBJ databases">
        <authorList>
            <consortium name="Genoscope - CEA"/>
            <person name="William W."/>
        </authorList>
    </citation>
    <scope>NUCLEOTIDE SEQUENCE [LARGE SCALE GENOMIC DNA]</scope>
    <source>
        <strain evidence="1">T9AD</strain>
    </source>
</reference>
<organism evidence="1">
    <name type="scientific">Ectopseudomonas oleovorans</name>
    <name type="common">Pseudomonas oleovorans</name>
    <dbReference type="NCBI Taxonomy" id="301"/>
    <lineage>
        <taxon>Bacteria</taxon>
        <taxon>Pseudomonadati</taxon>
        <taxon>Pseudomonadota</taxon>
        <taxon>Gammaproteobacteria</taxon>
        <taxon>Pseudomonadales</taxon>
        <taxon>Pseudomonadaceae</taxon>
        <taxon>Ectopseudomonas</taxon>
    </lineage>
</organism>
<gene>
    <name evidence="1" type="ORF">POT9AD_1100</name>
</gene>
<evidence type="ECO:0000313" key="1">
    <source>
        <dbReference type="EMBL" id="VDN62091.1"/>
    </source>
</evidence>
<dbReference type="EMBL" id="LR130779">
    <property type="protein sequence ID" value="VDN62091.1"/>
    <property type="molecule type" value="Genomic_DNA"/>
</dbReference>
<proteinExistence type="predicted"/>
<sequence>MQAGSRRGLHVMATGYIQAFSSISLAEISASAQTVNRNYDSWWNWESQPSGGYSVFNPASIDSFPALARLFSDATAAASFDGTVAVESVTANSADQSSGTVYVASEGLPYSVSFTADFDADFVPSPLAPGVRWAPSAVVEQGPDSATFIAAQLPGGDMSMGPLLVAGAGGLVPPPAGFWTAFRSAMEVP</sequence>
<dbReference type="AlphaFoldDB" id="A0A653B0C7"/>
<accession>A0A653B0C7</accession>
<protein>
    <submittedName>
        <fullName evidence="1">Uncharacterized protein</fullName>
    </submittedName>
</protein>